<organism evidence="4 5">
    <name type="scientific">Caerostris extrusa</name>
    <name type="common">Bark spider</name>
    <name type="synonym">Caerostris bankana</name>
    <dbReference type="NCBI Taxonomy" id="172846"/>
    <lineage>
        <taxon>Eukaryota</taxon>
        <taxon>Metazoa</taxon>
        <taxon>Ecdysozoa</taxon>
        <taxon>Arthropoda</taxon>
        <taxon>Chelicerata</taxon>
        <taxon>Arachnida</taxon>
        <taxon>Araneae</taxon>
        <taxon>Araneomorphae</taxon>
        <taxon>Entelegynae</taxon>
        <taxon>Araneoidea</taxon>
        <taxon>Araneidae</taxon>
        <taxon>Caerostris</taxon>
    </lineage>
</organism>
<keyword evidence="5" id="KW-1185">Reference proteome</keyword>
<protein>
    <submittedName>
        <fullName evidence="4">Uncharacterized protein</fullName>
    </submittedName>
</protein>
<dbReference type="PANTHER" id="PTHR24373">
    <property type="entry name" value="SLIT RELATED LEUCINE-RICH REPEAT NEURONAL PROTEIN"/>
    <property type="match status" value="1"/>
</dbReference>
<dbReference type="Gene3D" id="3.80.10.10">
    <property type="entry name" value="Ribonuclease Inhibitor"/>
    <property type="match status" value="1"/>
</dbReference>
<name>A0AAV4QUN7_CAEEX</name>
<dbReference type="SUPFAM" id="SSF52058">
    <property type="entry name" value="L domain-like"/>
    <property type="match status" value="1"/>
</dbReference>
<dbReference type="InterPro" id="IPR001611">
    <property type="entry name" value="Leu-rich_rpt"/>
</dbReference>
<dbReference type="SMART" id="SM00369">
    <property type="entry name" value="LRR_TYP"/>
    <property type="match status" value="3"/>
</dbReference>
<dbReference type="InterPro" id="IPR032675">
    <property type="entry name" value="LRR_dom_sf"/>
</dbReference>
<keyword evidence="3" id="KW-0677">Repeat</keyword>
<evidence type="ECO:0000256" key="3">
    <source>
        <dbReference type="ARBA" id="ARBA00022737"/>
    </source>
</evidence>
<dbReference type="EMBL" id="BPLR01006927">
    <property type="protein sequence ID" value="GIY13363.1"/>
    <property type="molecule type" value="Genomic_DNA"/>
</dbReference>
<comment type="caution">
    <text evidence="4">The sequence shown here is derived from an EMBL/GenBank/DDBJ whole genome shotgun (WGS) entry which is preliminary data.</text>
</comment>
<dbReference type="PROSITE" id="PS51450">
    <property type="entry name" value="LRR"/>
    <property type="match status" value="1"/>
</dbReference>
<proteinExistence type="predicted"/>
<dbReference type="AlphaFoldDB" id="A0AAV4QUN7"/>
<dbReference type="InterPro" id="IPR003591">
    <property type="entry name" value="Leu-rich_rpt_typical-subtyp"/>
</dbReference>
<dbReference type="Proteomes" id="UP001054945">
    <property type="component" value="Unassembled WGS sequence"/>
</dbReference>
<evidence type="ECO:0000256" key="2">
    <source>
        <dbReference type="ARBA" id="ARBA00022729"/>
    </source>
</evidence>
<dbReference type="GO" id="GO:0031012">
    <property type="term" value="C:extracellular matrix"/>
    <property type="evidence" value="ECO:0007669"/>
    <property type="project" value="TreeGrafter"/>
</dbReference>
<keyword evidence="2" id="KW-0732">Signal</keyword>
<keyword evidence="1" id="KW-0433">Leucine-rich repeat</keyword>
<gene>
    <name evidence="4" type="ORF">CEXT_125611</name>
</gene>
<dbReference type="Pfam" id="PF13855">
    <property type="entry name" value="LRR_8"/>
    <property type="match status" value="1"/>
</dbReference>
<sequence length="91" mass="10249">MLSELYLQNNSMSVLPPGLFSGLQQMMVLDLSHNSLSSQWLNADTFADMTRLVVLDLSYNRLSHLESATFRSQYSLQSASVASQRAGQHRR</sequence>
<dbReference type="InterPro" id="IPR050328">
    <property type="entry name" value="Dev_Immune_Receptor"/>
</dbReference>
<dbReference type="PRINTS" id="PR00019">
    <property type="entry name" value="LEURICHRPT"/>
</dbReference>
<reference evidence="4 5" key="1">
    <citation type="submission" date="2021-06" db="EMBL/GenBank/DDBJ databases">
        <title>Caerostris extrusa draft genome.</title>
        <authorList>
            <person name="Kono N."/>
            <person name="Arakawa K."/>
        </authorList>
    </citation>
    <scope>NUCLEOTIDE SEQUENCE [LARGE SCALE GENOMIC DNA]</scope>
</reference>
<dbReference type="GO" id="GO:0005615">
    <property type="term" value="C:extracellular space"/>
    <property type="evidence" value="ECO:0007669"/>
    <property type="project" value="TreeGrafter"/>
</dbReference>
<accession>A0AAV4QUN7</accession>
<evidence type="ECO:0000313" key="4">
    <source>
        <dbReference type="EMBL" id="GIY13363.1"/>
    </source>
</evidence>
<dbReference type="PANTHER" id="PTHR24373:SF387">
    <property type="entry name" value="LEUCINE-RICH REPEATS AND IMMUNOGLOBULIN-LIKE DOMAINS PROTEIN SMA-10"/>
    <property type="match status" value="1"/>
</dbReference>
<evidence type="ECO:0000256" key="1">
    <source>
        <dbReference type="ARBA" id="ARBA00022614"/>
    </source>
</evidence>
<evidence type="ECO:0000313" key="5">
    <source>
        <dbReference type="Proteomes" id="UP001054945"/>
    </source>
</evidence>